<dbReference type="PANTHER" id="PTHR21646">
    <property type="entry name" value="UBIQUITIN CARBOXYL-TERMINAL HYDROLASE"/>
    <property type="match status" value="1"/>
</dbReference>
<dbReference type="Pfam" id="PF02148">
    <property type="entry name" value="zf-UBP"/>
    <property type="match status" value="1"/>
</dbReference>
<dbReference type="PANTHER" id="PTHR21646:SF16">
    <property type="entry name" value="U4_U6.U5 TRI-SNRNP-ASSOCIATED PROTEIN 2"/>
    <property type="match status" value="1"/>
</dbReference>
<comment type="caution">
    <text evidence="13">The sequence shown here is derived from an EMBL/GenBank/DDBJ whole genome shotgun (WGS) entry which is preliminary data.</text>
</comment>
<proteinExistence type="predicted"/>
<dbReference type="SUPFAM" id="SSF54001">
    <property type="entry name" value="Cysteine proteinases"/>
    <property type="match status" value="1"/>
</dbReference>
<keyword evidence="5 9" id="KW-0863">Zinc-finger</keyword>
<dbReference type="AlphaFoldDB" id="A0AAD3HJ70"/>
<keyword evidence="3" id="KW-0479">Metal-binding</keyword>
<evidence type="ECO:0000259" key="11">
    <source>
        <dbReference type="PROSITE" id="PS50235"/>
    </source>
</evidence>
<dbReference type="InterPro" id="IPR013083">
    <property type="entry name" value="Znf_RING/FYVE/PHD"/>
</dbReference>
<sequence>MKREREEEEGPQDAVAADAGDDAAKRQRPEEANVDAKQESQKPEQELQDADHQKEQQQQPAKGDSPEPDGKDEDDEVFLPRSTSRAAVKKGNECPYLDTISRQNLDFDFEKCCSVSLSPVNVYVCLVCGKYFQGRGLNTHAYTHALESAHHMFMKLDNGKVYCLPDNYEVLDKSLDDIRHVRDPRFRPEEIASLDKTVKWARALDGTEYMPGLVGLNNMKANDYINGVMQICARITPLRDFFLDPCNYASCRSPLVQRFGELLRKQWNTRNFKGQVSPHEFVQAVRNASKKRFSADAQSDPVEFWSWLLNNLHLDLTGGKPKRPSIITQCLQGELEVTTLAGTGKGTRAAASGQDVTERVPFLLLGLELPPAPLFRDVMEKNIIPQVPIFHILRKFDGDSLTDDIRAGRRRFRITRLPRYLALHYRRFTKNNFFTEKNPTLVNFPVKGLELRDVLPLPERPAAAAAGGAAAGAPGAEAYGCSSKYDLVANLVHDGKAEDGTYRVHIHRRAEDIWYEVQDLAVHDILPQMVALSEAYFQVFELRPDALAGPLPPPHALPQHLQHLQQQQQPDGSGGAAAGTETTTGAGAGWSAAAAT</sequence>
<dbReference type="InterPro" id="IPR038765">
    <property type="entry name" value="Papain-like_cys_pep_sf"/>
</dbReference>
<keyword evidence="8" id="KW-0539">Nucleus</keyword>
<feature type="compositionally biased region" description="Basic and acidic residues" evidence="10">
    <location>
        <begin position="22"/>
        <end position="55"/>
    </location>
</feature>
<dbReference type="InterPro" id="IPR050185">
    <property type="entry name" value="Ub_carboxyl-term_hydrolase"/>
</dbReference>
<feature type="region of interest" description="Disordered" evidence="10">
    <location>
        <begin position="550"/>
        <end position="596"/>
    </location>
</feature>
<dbReference type="GO" id="GO:0016579">
    <property type="term" value="P:protein deubiquitination"/>
    <property type="evidence" value="ECO:0007669"/>
    <property type="project" value="InterPro"/>
</dbReference>
<evidence type="ECO:0000256" key="9">
    <source>
        <dbReference type="PROSITE-ProRule" id="PRU00502"/>
    </source>
</evidence>
<evidence type="ECO:0000259" key="12">
    <source>
        <dbReference type="PROSITE" id="PS50271"/>
    </source>
</evidence>
<dbReference type="GO" id="GO:0000245">
    <property type="term" value="P:spliceosomal complex assembly"/>
    <property type="evidence" value="ECO:0007669"/>
    <property type="project" value="InterPro"/>
</dbReference>
<keyword evidence="6" id="KW-0862">Zinc</keyword>
<evidence type="ECO:0000256" key="6">
    <source>
        <dbReference type="ARBA" id="ARBA00022833"/>
    </source>
</evidence>
<evidence type="ECO:0000256" key="4">
    <source>
        <dbReference type="ARBA" id="ARBA00022728"/>
    </source>
</evidence>
<keyword evidence="7" id="KW-0508">mRNA splicing</keyword>
<evidence type="ECO:0000256" key="2">
    <source>
        <dbReference type="ARBA" id="ARBA00022664"/>
    </source>
</evidence>
<dbReference type="GO" id="GO:0008270">
    <property type="term" value="F:zinc ion binding"/>
    <property type="evidence" value="ECO:0007669"/>
    <property type="project" value="UniProtKB-KW"/>
</dbReference>
<protein>
    <submittedName>
        <fullName evidence="13">Uncharacterized protein</fullName>
    </submittedName>
</protein>
<evidence type="ECO:0000256" key="5">
    <source>
        <dbReference type="ARBA" id="ARBA00022771"/>
    </source>
</evidence>
<dbReference type="InterPro" id="IPR028889">
    <property type="entry name" value="USP"/>
</dbReference>
<feature type="domain" description="UBP-type" evidence="12">
    <location>
        <begin position="92"/>
        <end position="189"/>
    </location>
</feature>
<keyword evidence="2" id="KW-0507">mRNA processing</keyword>
<evidence type="ECO:0000313" key="13">
    <source>
        <dbReference type="EMBL" id="GFR42633.1"/>
    </source>
</evidence>
<evidence type="ECO:0000256" key="1">
    <source>
        <dbReference type="ARBA" id="ARBA00004123"/>
    </source>
</evidence>
<dbReference type="EMBL" id="BMAR01000003">
    <property type="protein sequence ID" value="GFR42633.1"/>
    <property type="molecule type" value="Genomic_DNA"/>
</dbReference>
<keyword evidence="4" id="KW-0747">Spliceosome</keyword>
<evidence type="ECO:0000313" key="14">
    <source>
        <dbReference type="Proteomes" id="UP001054857"/>
    </source>
</evidence>
<dbReference type="SUPFAM" id="SSF57850">
    <property type="entry name" value="RING/U-box"/>
    <property type="match status" value="1"/>
</dbReference>
<dbReference type="PROSITE" id="PS50271">
    <property type="entry name" value="ZF_UBP"/>
    <property type="match status" value="1"/>
</dbReference>
<keyword evidence="14" id="KW-1185">Reference proteome</keyword>
<dbReference type="Pfam" id="PF00443">
    <property type="entry name" value="UCH"/>
    <property type="match status" value="1"/>
</dbReference>
<feature type="region of interest" description="Disordered" evidence="10">
    <location>
        <begin position="1"/>
        <end position="84"/>
    </location>
</feature>
<feature type="non-terminal residue" evidence="13">
    <location>
        <position position="1"/>
    </location>
</feature>
<dbReference type="Gene3D" id="3.90.70.10">
    <property type="entry name" value="Cysteine proteinases"/>
    <property type="match status" value="1"/>
</dbReference>
<dbReference type="SMART" id="SM00290">
    <property type="entry name" value="ZnF_UBP"/>
    <property type="match status" value="1"/>
</dbReference>
<evidence type="ECO:0000256" key="10">
    <source>
        <dbReference type="SAM" id="MobiDB-lite"/>
    </source>
</evidence>
<accession>A0AAD3HJ70</accession>
<gene>
    <name evidence="13" type="ORF">Agub_g3569</name>
</gene>
<feature type="domain" description="USP" evidence="11">
    <location>
        <begin position="214"/>
        <end position="543"/>
    </location>
</feature>
<dbReference type="PROSITE" id="PS50235">
    <property type="entry name" value="USP_3"/>
    <property type="match status" value="1"/>
</dbReference>
<dbReference type="GO" id="GO:0005681">
    <property type="term" value="C:spliceosomal complex"/>
    <property type="evidence" value="ECO:0007669"/>
    <property type="project" value="UniProtKB-KW"/>
</dbReference>
<evidence type="ECO:0000256" key="7">
    <source>
        <dbReference type="ARBA" id="ARBA00023187"/>
    </source>
</evidence>
<dbReference type="InterPro" id="IPR001607">
    <property type="entry name" value="Znf_UBP"/>
</dbReference>
<dbReference type="InterPro" id="IPR033809">
    <property type="entry name" value="USP39"/>
</dbReference>
<feature type="compositionally biased region" description="Low complexity" evidence="10">
    <location>
        <begin position="557"/>
        <end position="571"/>
    </location>
</feature>
<evidence type="ECO:0000256" key="3">
    <source>
        <dbReference type="ARBA" id="ARBA00022723"/>
    </source>
</evidence>
<dbReference type="CDD" id="cd02669">
    <property type="entry name" value="Peptidase_C19M"/>
    <property type="match status" value="1"/>
</dbReference>
<dbReference type="Proteomes" id="UP001054857">
    <property type="component" value="Unassembled WGS sequence"/>
</dbReference>
<organism evidence="13 14">
    <name type="scientific">Astrephomene gubernaculifera</name>
    <dbReference type="NCBI Taxonomy" id="47775"/>
    <lineage>
        <taxon>Eukaryota</taxon>
        <taxon>Viridiplantae</taxon>
        <taxon>Chlorophyta</taxon>
        <taxon>core chlorophytes</taxon>
        <taxon>Chlorophyceae</taxon>
        <taxon>CS clade</taxon>
        <taxon>Chlamydomonadales</taxon>
        <taxon>Astrephomenaceae</taxon>
        <taxon>Astrephomene</taxon>
    </lineage>
</organism>
<dbReference type="InterPro" id="IPR001394">
    <property type="entry name" value="Peptidase_C19_UCH"/>
</dbReference>
<reference evidence="13 14" key="1">
    <citation type="journal article" date="2021" name="Sci. Rep.">
        <title>Genome sequencing of the multicellular alga Astrephomene provides insights into convergent evolution of germ-soma differentiation.</title>
        <authorList>
            <person name="Yamashita S."/>
            <person name="Yamamoto K."/>
            <person name="Matsuzaki R."/>
            <person name="Suzuki S."/>
            <person name="Yamaguchi H."/>
            <person name="Hirooka S."/>
            <person name="Minakuchi Y."/>
            <person name="Miyagishima S."/>
            <person name="Kawachi M."/>
            <person name="Toyoda A."/>
            <person name="Nozaki H."/>
        </authorList>
    </citation>
    <scope>NUCLEOTIDE SEQUENCE [LARGE SCALE GENOMIC DNA]</scope>
    <source>
        <strain evidence="13 14">NIES-4017</strain>
    </source>
</reference>
<comment type="subcellular location">
    <subcellularLocation>
        <location evidence="1">Nucleus</location>
    </subcellularLocation>
</comment>
<evidence type="ECO:0000256" key="8">
    <source>
        <dbReference type="ARBA" id="ARBA00023242"/>
    </source>
</evidence>
<dbReference type="Gene3D" id="3.30.40.10">
    <property type="entry name" value="Zinc/RING finger domain, C3HC4 (zinc finger)"/>
    <property type="match status" value="1"/>
</dbReference>
<feature type="compositionally biased region" description="Acidic residues" evidence="10">
    <location>
        <begin position="1"/>
        <end position="11"/>
    </location>
</feature>
<feature type="compositionally biased region" description="Low complexity" evidence="10">
    <location>
        <begin position="578"/>
        <end position="596"/>
    </location>
</feature>
<dbReference type="GO" id="GO:0004843">
    <property type="term" value="F:cysteine-type deubiquitinase activity"/>
    <property type="evidence" value="ECO:0007669"/>
    <property type="project" value="InterPro"/>
</dbReference>
<name>A0AAD3HJ70_9CHLO</name>